<evidence type="ECO:0000256" key="1">
    <source>
        <dbReference type="ARBA" id="ARBA00022801"/>
    </source>
</evidence>
<dbReference type="AlphaFoldDB" id="A0A371CZQ3"/>
<evidence type="ECO:0000313" key="6">
    <source>
        <dbReference type="Proteomes" id="UP000256964"/>
    </source>
</evidence>
<keyword evidence="1 5" id="KW-0378">Hydrolase</keyword>
<dbReference type="CDD" id="cd12215">
    <property type="entry name" value="ChiC_BD"/>
    <property type="match status" value="1"/>
</dbReference>
<dbReference type="PANTHER" id="PTHR45708:SF49">
    <property type="entry name" value="ENDOCHITINASE"/>
    <property type="match status" value="1"/>
</dbReference>
<dbReference type="Proteomes" id="UP000256964">
    <property type="component" value="Unassembled WGS sequence"/>
</dbReference>
<feature type="region of interest" description="Disordered" evidence="3">
    <location>
        <begin position="248"/>
        <end position="273"/>
    </location>
</feature>
<evidence type="ECO:0000313" key="5">
    <source>
        <dbReference type="EMBL" id="RDX45762.1"/>
    </source>
</evidence>
<evidence type="ECO:0000259" key="4">
    <source>
        <dbReference type="SMART" id="SM00495"/>
    </source>
</evidence>
<gene>
    <name evidence="5" type="ORF">OH76DRAFT_1457510</name>
</gene>
<dbReference type="InterPro" id="IPR017853">
    <property type="entry name" value="GH"/>
</dbReference>
<feature type="compositionally biased region" description="Low complexity" evidence="3">
    <location>
        <begin position="255"/>
        <end position="273"/>
    </location>
</feature>
<dbReference type="GO" id="GO:0004568">
    <property type="term" value="F:chitinase activity"/>
    <property type="evidence" value="ECO:0007669"/>
    <property type="project" value="TreeGrafter"/>
</dbReference>
<dbReference type="InterPro" id="IPR001579">
    <property type="entry name" value="Glyco_hydro_18_chit_AS"/>
</dbReference>
<dbReference type="InterPro" id="IPR003610">
    <property type="entry name" value="CBM5/12"/>
</dbReference>
<dbReference type="PANTHER" id="PTHR45708">
    <property type="entry name" value="ENDOCHITINASE"/>
    <property type="match status" value="1"/>
</dbReference>
<protein>
    <submittedName>
        <fullName evidence="5">Glycoside hydrolase</fullName>
    </submittedName>
</protein>
<organism evidence="5 6">
    <name type="scientific">Lentinus brumalis</name>
    <dbReference type="NCBI Taxonomy" id="2498619"/>
    <lineage>
        <taxon>Eukaryota</taxon>
        <taxon>Fungi</taxon>
        <taxon>Dikarya</taxon>
        <taxon>Basidiomycota</taxon>
        <taxon>Agaricomycotina</taxon>
        <taxon>Agaricomycetes</taxon>
        <taxon>Polyporales</taxon>
        <taxon>Polyporaceae</taxon>
        <taxon>Lentinus</taxon>
    </lineage>
</organism>
<dbReference type="Gene3D" id="3.20.20.80">
    <property type="entry name" value="Glycosidases"/>
    <property type="match status" value="1"/>
</dbReference>
<dbReference type="InterPro" id="IPR050542">
    <property type="entry name" value="Glycosyl_Hydrlase18_Chitinase"/>
</dbReference>
<reference evidence="5 6" key="1">
    <citation type="journal article" date="2018" name="Biotechnol. Biofuels">
        <title>Integrative visual omics of the white-rot fungus Polyporus brumalis exposes the biotechnological potential of its oxidative enzymes for delignifying raw plant biomass.</title>
        <authorList>
            <person name="Miyauchi S."/>
            <person name="Rancon A."/>
            <person name="Drula E."/>
            <person name="Hage H."/>
            <person name="Chaduli D."/>
            <person name="Favel A."/>
            <person name="Grisel S."/>
            <person name="Henrissat B."/>
            <person name="Herpoel-Gimbert I."/>
            <person name="Ruiz-Duenas F.J."/>
            <person name="Chevret D."/>
            <person name="Hainaut M."/>
            <person name="Lin J."/>
            <person name="Wang M."/>
            <person name="Pangilinan J."/>
            <person name="Lipzen A."/>
            <person name="Lesage-Meessen L."/>
            <person name="Navarro D."/>
            <person name="Riley R."/>
            <person name="Grigoriev I.V."/>
            <person name="Zhou S."/>
            <person name="Raouche S."/>
            <person name="Rosso M.N."/>
        </authorList>
    </citation>
    <scope>NUCLEOTIDE SEQUENCE [LARGE SCALE GENOMIC DNA]</scope>
    <source>
        <strain evidence="5 6">BRFM 1820</strain>
    </source>
</reference>
<feature type="domain" description="Chitin-binding type-3" evidence="4">
    <location>
        <begin position="303"/>
        <end position="343"/>
    </location>
</feature>
<dbReference type="OrthoDB" id="6020543at2759"/>
<evidence type="ECO:0000256" key="2">
    <source>
        <dbReference type="ARBA" id="ARBA00023295"/>
    </source>
</evidence>
<name>A0A371CZQ3_9APHY</name>
<dbReference type="GO" id="GO:0030246">
    <property type="term" value="F:carbohydrate binding"/>
    <property type="evidence" value="ECO:0007669"/>
    <property type="project" value="InterPro"/>
</dbReference>
<dbReference type="Gene3D" id="2.10.10.20">
    <property type="entry name" value="Carbohydrate-binding module superfamily 5/12"/>
    <property type="match status" value="1"/>
</dbReference>
<sequence length="364" mass="38873">MLPTSSQLEQLRRAEEVVCRADWQQILSHYCEDDSIDAIPLPFVNVFFGAGGVPSLDFANICNAVDDAVFPGTALADCSFLAADIQTCQCKGKIIHSVARGLDRRRKFLRHASVWCGVLDGIDLDIEGGGTTYFASGAPQCQFPDAYMSTVLNAVDFDAVYVQFYNNFCGVISYSKPNAWNFDQWDNWAKTTSTNPDVKIYIGAPPSSTAAGGYTRSKYSSFGGIMLWDASQAYANGRFDQGIKNAIRQNGNGGTTSAPVTVSTPSASTTTLSVSTPSTVTTTTTSSSAAAAATAVAGSCASVSSWVANVAYNGGEQVIYNWTANWWTFGSTPGGSVEDWKDDGACSSSRWAIYTNPDGDDLLE</sequence>
<dbReference type="InterPro" id="IPR036573">
    <property type="entry name" value="CBM_sf_5/12"/>
</dbReference>
<proteinExistence type="predicted"/>
<keyword evidence="6" id="KW-1185">Reference proteome</keyword>
<dbReference type="GO" id="GO:0005975">
    <property type="term" value="P:carbohydrate metabolic process"/>
    <property type="evidence" value="ECO:0007669"/>
    <property type="project" value="InterPro"/>
</dbReference>
<keyword evidence="2" id="KW-0326">Glycosidase</keyword>
<dbReference type="PROSITE" id="PS01095">
    <property type="entry name" value="GH18_1"/>
    <property type="match status" value="1"/>
</dbReference>
<dbReference type="SUPFAM" id="SSF51445">
    <property type="entry name" value="(Trans)glycosidases"/>
    <property type="match status" value="1"/>
</dbReference>
<dbReference type="STRING" id="139420.A0A371CZQ3"/>
<dbReference type="SUPFAM" id="SSF51055">
    <property type="entry name" value="Carbohydrate binding domain"/>
    <property type="match status" value="1"/>
</dbReference>
<dbReference type="SMART" id="SM00495">
    <property type="entry name" value="ChtBD3"/>
    <property type="match status" value="1"/>
</dbReference>
<dbReference type="GO" id="GO:0005576">
    <property type="term" value="C:extracellular region"/>
    <property type="evidence" value="ECO:0007669"/>
    <property type="project" value="InterPro"/>
</dbReference>
<dbReference type="EMBL" id="KZ857434">
    <property type="protein sequence ID" value="RDX45762.1"/>
    <property type="molecule type" value="Genomic_DNA"/>
</dbReference>
<evidence type="ECO:0000256" key="3">
    <source>
        <dbReference type="SAM" id="MobiDB-lite"/>
    </source>
</evidence>
<accession>A0A371CZQ3</accession>